<organism evidence="2 3">
    <name type="scientific">Gallionella capsiferriformans (strain ES-2)</name>
    <name type="common">Gallionella ferruginea capsiferriformans (strain ES-2)</name>
    <dbReference type="NCBI Taxonomy" id="395494"/>
    <lineage>
        <taxon>Bacteria</taxon>
        <taxon>Pseudomonadati</taxon>
        <taxon>Pseudomonadota</taxon>
        <taxon>Betaproteobacteria</taxon>
        <taxon>Nitrosomonadales</taxon>
        <taxon>Gallionellaceae</taxon>
        <taxon>Gallionella</taxon>
    </lineage>
</organism>
<gene>
    <name evidence="2" type="ordered locus">Galf_1226</name>
</gene>
<dbReference type="eggNOG" id="ENOG5033WWU">
    <property type="taxonomic scope" value="Bacteria"/>
</dbReference>
<sequence length="426" mass="48201">MFKPMSDEIALGHGHRIAIFNGLGKFDKLIKNLRTNQLQQGKKVQDLSTLDILAKAARIPTQDYALNHSMLPVMRVAAKYGNEFVHGSPEAMSINRRLGMLIPRKFACVCLSCIQEDFDQHGFSYFRRSHHLNGVDWCPNHGEVLNRVNSDNPFSKLPHFWRQQKMITPLPSFCLHINETPEFVQKYSANAIALLKQAKPLTVAIVNGRINLRVKALCFPVGEYGRKILLSDHVIKMAPTDWFNNSVYASSNQKKHINQNFFCIDGIVKSMGYVASYESYSLVLAATYNSTEIALGAFTAPPIDPSKEKAKYPSPKRLGQSFWNGHTLYSAYIECHGIYSDVADRFNLDRKNTREKMISMGFPSLKHYESSALLHAFRDFSQGTTILEACSQHGVMVADLEEFLRISSCRISNAIDHIEQLKRAHT</sequence>
<dbReference type="RefSeq" id="WP_013293193.1">
    <property type="nucleotide sequence ID" value="NC_014394.1"/>
</dbReference>
<proteinExistence type="predicted"/>
<dbReference type="Pfam" id="PF06527">
    <property type="entry name" value="TniQ"/>
    <property type="match status" value="1"/>
</dbReference>
<dbReference type="HOGENOM" id="CLU_643648_0_0_4"/>
<protein>
    <recommendedName>
        <fullName evidence="1">TniQ domain-containing protein</fullName>
    </recommendedName>
</protein>
<dbReference type="STRING" id="395494.Galf_1226"/>
<dbReference type="Proteomes" id="UP000001235">
    <property type="component" value="Chromosome"/>
</dbReference>
<feature type="domain" description="TniQ" evidence="1">
    <location>
        <begin position="3"/>
        <end position="145"/>
    </location>
</feature>
<evidence type="ECO:0000313" key="3">
    <source>
        <dbReference type="Proteomes" id="UP000001235"/>
    </source>
</evidence>
<name>D9SFF7_GALCS</name>
<dbReference type="AlphaFoldDB" id="D9SFF7"/>
<keyword evidence="3" id="KW-1185">Reference proteome</keyword>
<dbReference type="KEGG" id="gca:Galf_1226"/>
<dbReference type="InterPro" id="IPR009492">
    <property type="entry name" value="TniQ"/>
</dbReference>
<evidence type="ECO:0000313" key="2">
    <source>
        <dbReference type="EMBL" id="ADL55254.1"/>
    </source>
</evidence>
<evidence type="ECO:0000259" key="1">
    <source>
        <dbReference type="Pfam" id="PF06527"/>
    </source>
</evidence>
<dbReference type="EMBL" id="CP002159">
    <property type="protein sequence ID" value="ADL55254.1"/>
    <property type="molecule type" value="Genomic_DNA"/>
</dbReference>
<accession>D9SFF7</accession>
<reference evidence="2 3" key="1">
    <citation type="submission" date="2010-08" db="EMBL/GenBank/DDBJ databases">
        <title>Complete sequence of Gallionella capsiferriformans ES-2.</title>
        <authorList>
            <consortium name="US DOE Joint Genome Institute"/>
            <person name="Lucas S."/>
            <person name="Copeland A."/>
            <person name="Lapidus A."/>
            <person name="Cheng J.-F."/>
            <person name="Bruce D."/>
            <person name="Goodwin L."/>
            <person name="Pitluck S."/>
            <person name="Chertkov O."/>
            <person name="Davenport K.W."/>
            <person name="Detter J.C."/>
            <person name="Han C."/>
            <person name="Tapia R."/>
            <person name="Land M."/>
            <person name="Hauser L."/>
            <person name="Chang Y.-J."/>
            <person name="Jeffries C."/>
            <person name="Kyrpides N."/>
            <person name="Ivanova N."/>
            <person name="Mikhailova N."/>
            <person name="Shelobolina E.S."/>
            <person name="Picardal F."/>
            <person name="Roden E."/>
            <person name="Emerson D."/>
            <person name="Woyke T."/>
        </authorList>
    </citation>
    <scope>NUCLEOTIDE SEQUENCE [LARGE SCALE GENOMIC DNA]</scope>
    <source>
        <strain evidence="2 3">ES-2</strain>
    </source>
</reference>